<gene>
    <name evidence="2" type="ORF">CYNAS_LOCUS8480</name>
</gene>
<dbReference type="Proteomes" id="UP001176961">
    <property type="component" value="Unassembled WGS sequence"/>
</dbReference>
<dbReference type="InterPro" id="IPR003514">
    <property type="entry name" value="Microviridae_protein_F"/>
</dbReference>
<proteinExistence type="inferred from homology"/>
<comment type="caution">
    <text evidence="2">The sequence shown here is derived from an EMBL/GenBank/DDBJ whole genome shotgun (WGS) entry which is preliminary data.</text>
</comment>
<dbReference type="SUPFAM" id="SSF88645">
    <property type="entry name" value="ssDNA viruses"/>
    <property type="match status" value="1"/>
</dbReference>
<dbReference type="Pfam" id="PF02305">
    <property type="entry name" value="Phage_F"/>
    <property type="match status" value="1"/>
</dbReference>
<dbReference type="EMBL" id="CATQJL010000177">
    <property type="protein sequence ID" value="CAJ0596497.1"/>
    <property type="molecule type" value="Genomic_DNA"/>
</dbReference>
<reference evidence="2" key="1">
    <citation type="submission" date="2023-07" db="EMBL/GenBank/DDBJ databases">
        <authorList>
            <consortium name="CYATHOMIX"/>
        </authorList>
    </citation>
    <scope>NUCLEOTIDE SEQUENCE</scope>
    <source>
        <strain evidence="2">N/A</strain>
    </source>
</reference>
<comment type="similarity">
    <text evidence="1">Belongs to the microviridae F protein family.</text>
</comment>
<dbReference type="GO" id="GO:0005198">
    <property type="term" value="F:structural molecule activity"/>
    <property type="evidence" value="ECO:0007669"/>
    <property type="project" value="InterPro"/>
</dbReference>
<dbReference type="Gene3D" id="2.60.169.10">
    <property type="entry name" value="Microviridae F protein"/>
    <property type="match status" value="1"/>
</dbReference>
<sequence length="160" mass="17771">MMGERPNPKDSIDYTVPVINSGEFGFDIGSLADYFGIPTGVANLDVNVLPFRAYAKIWDDWYRDTNLQDSIINVEQDLGDSNLTPLIGINCSLVGKKKDYFTSAYLLLNGEMPSLCRSVLPLLFTALMVFRCSWTVNPDSRLQRSEYLGGESKIIGMVGS</sequence>
<dbReference type="InterPro" id="IPR016184">
    <property type="entry name" value="Capsid/spike_ssDNA_virus"/>
</dbReference>
<keyword evidence="3" id="KW-1185">Reference proteome</keyword>
<name>A0AA36M475_CYLNA</name>
<dbReference type="AlphaFoldDB" id="A0AA36M475"/>
<accession>A0AA36M475</accession>
<evidence type="ECO:0000256" key="1">
    <source>
        <dbReference type="ARBA" id="ARBA00009963"/>
    </source>
</evidence>
<evidence type="ECO:0000313" key="3">
    <source>
        <dbReference type="Proteomes" id="UP001176961"/>
    </source>
</evidence>
<evidence type="ECO:0000313" key="2">
    <source>
        <dbReference type="EMBL" id="CAJ0596497.1"/>
    </source>
</evidence>
<protein>
    <submittedName>
        <fullName evidence="2">Uncharacterized protein</fullName>
    </submittedName>
</protein>
<dbReference type="InterPro" id="IPR037002">
    <property type="entry name" value="Microviridae_protein_F_sf"/>
</dbReference>
<organism evidence="2 3">
    <name type="scientific">Cylicocyclus nassatus</name>
    <name type="common">Nematode worm</name>
    <dbReference type="NCBI Taxonomy" id="53992"/>
    <lineage>
        <taxon>Eukaryota</taxon>
        <taxon>Metazoa</taxon>
        <taxon>Ecdysozoa</taxon>
        <taxon>Nematoda</taxon>
        <taxon>Chromadorea</taxon>
        <taxon>Rhabditida</taxon>
        <taxon>Rhabditina</taxon>
        <taxon>Rhabditomorpha</taxon>
        <taxon>Strongyloidea</taxon>
        <taxon>Strongylidae</taxon>
        <taxon>Cylicocyclus</taxon>
    </lineage>
</organism>